<proteinExistence type="predicted"/>
<dbReference type="EnsemblProtists" id="EOD39005">
    <property type="protein sequence ID" value="EOD39005"/>
    <property type="gene ID" value="EMIHUDRAFT_361441"/>
</dbReference>
<keyword evidence="3" id="KW-1185">Reference proteome</keyword>
<reference evidence="3" key="1">
    <citation type="journal article" date="2013" name="Nature">
        <title>Pan genome of the phytoplankton Emiliania underpins its global distribution.</title>
        <authorList>
            <person name="Read B.A."/>
            <person name="Kegel J."/>
            <person name="Klute M.J."/>
            <person name="Kuo A."/>
            <person name="Lefebvre S.C."/>
            <person name="Maumus F."/>
            <person name="Mayer C."/>
            <person name="Miller J."/>
            <person name="Monier A."/>
            <person name="Salamov A."/>
            <person name="Young J."/>
            <person name="Aguilar M."/>
            <person name="Claverie J.M."/>
            <person name="Frickenhaus S."/>
            <person name="Gonzalez K."/>
            <person name="Herman E.K."/>
            <person name="Lin Y.C."/>
            <person name="Napier J."/>
            <person name="Ogata H."/>
            <person name="Sarno A.F."/>
            <person name="Shmutz J."/>
            <person name="Schroeder D."/>
            <person name="de Vargas C."/>
            <person name="Verret F."/>
            <person name="von Dassow P."/>
            <person name="Valentin K."/>
            <person name="Van de Peer Y."/>
            <person name="Wheeler G."/>
            <person name="Dacks J.B."/>
            <person name="Delwiche C.F."/>
            <person name="Dyhrman S.T."/>
            <person name="Glockner G."/>
            <person name="John U."/>
            <person name="Richards T."/>
            <person name="Worden A.Z."/>
            <person name="Zhang X."/>
            <person name="Grigoriev I.V."/>
            <person name="Allen A.E."/>
            <person name="Bidle K."/>
            <person name="Borodovsky M."/>
            <person name="Bowler C."/>
            <person name="Brownlee C."/>
            <person name="Cock J.M."/>
            <person name="Elias M."/>
            <person name="Gladyshev V.N."/>
            <person name="Groth M."/>
            <person name="Guda C."/>
            <person name="Hadaegh A."/>
            <person name="Iglesias-Rodriguez M.D."/>
            <person name="Jenkins J."/>
            <person name="Jones B.M."/>
            <person name="Lawson T."/>
            <person name="Leese F."/>
            <person name="Lindquist E."/>
            <person name="Lobanov A."/>
            <person name="Lomsadze A."/>
            <person name="Malik S.B."/>
            <person name="Marsh M.E."/>
            <person name="Mackinder L."/>
            <person name="Mock T."/>
            <person name="Mueller-Roeber B."/>
            <person name="Pagarete A."/>
            <person name="Parker M."/>
            <person name="Probert I."/>
            <person name="Quesneville H."/>
            <person name="Raines C."/>
            <person name="Rensing S.A."/>
            <person name="Riano-Pachon D.M."/>
            <person name="Richier S."/>
            <person name="Rokitta S."/>
            <person name="Shiraiwa Y."/>
            <person name="Soanes D.M."/>
            <person name="van der Giezen M."/>
            <person name="Wahlund T.M."/>
            <person name="Williams B."/>
            <person name="Wilson W."/>
            <person name="Wolfe G."/>
            <person name="Wurch L.L."/>
        </authorList>
    </citation>
    <scope>NUCLEOTIDE SEQUENCE</scope>
</reference>
<protein>
    <submittedName>
        <fullName evidence="2">Uncharacterized protein</fullName>
    </submittedName>
</protein>
<dbReference type="HOGENOM" id="CLU_2645592_0_0_1"/>
<dbReference type="RefSeq" id="XP_005791434.1">
    <property type="nucleotide sequence ID" value="XM_005791377.1"/>
</dbReference>
<evidence type="ECO:0000256" key="1">
    <source>
        <dbReference type="SAM" id="MobiDB-lite"/>
    </source>
</evidence>
<evidence type="ECO:0000313" key="2">
    <source>
        <dbReference type="EnsemblProtists" id="EOD39005"/>
    </source>
</evidence>
<dbReference type="KEGG" id="ehx:EMIHUDRAFT_361441"/>
<dbReference type="PaxDb" id="2903-EOD39005"/>
<dbReference type="Proteomes" id="UP000013827">
    <property type="component" value="Unassembled WGS sequence"/>
</dbReference>
<reference evidence="2" key="2">
    <citation type="submission" date="2024-10" db="UniProtKB">
        <authorList>
            <consortium name="EnsemblProtists"/>
        </authorList>
    </citation>
    <scope>IDENTIFICATION</scope>
</reference>
<name>A0A0D3KTC0_EMIH1</name>
<dbReference type="GeneID" id="17284276"/>
<feature type="compositionally biased region" description="Polar residues" evidence="1">
    <location>
        <begin position="45"/>
        <end position="54"/>
    </location>
</feature>
<feature type="compositionally biased region" description="Basic residues" evidence="1">
    <location>
        <begin position="16"/>
        <end position="41"/>
    </location>
</feature>
<feature type="region of interest" description="Disordered" evidence="1">
    <location>
        <begin position="16"/>
        <end position="56"/>
    </location>
</feature>
<accession>A0A0D3KTC0</accession>
<sequence>SHRTRCCRWCCSRAPSRRASPRRRRPRRRRRCSRRRCRRARSSSTMRHPSSPKSTDPVVCCTVIVGRARALGVVFCS</sequence>
<evidence type="ECO:0000313" key="3">
    <source>
        <dbReference type="Proteomes" id="UP000013827"/>
    </source>
</evidence>
<dbReference type="AlphaFoldDB" id="A0A0D3KTC0"/>
<organism evidence="2 3">
    <name type="scientific">Emiliania huxleyi (strain CCMP1516)</name>
    <dbReference type="NCBI Taxonomy" id="280463"/>
    <lineage>
        <taxon>Eukaryota</taxon>
        <taxon>Haptista</taxon>
        <taxon>Haptophyta</taxon>
        <taxon>Prymnesiophyceae</taxon>
        <taxon>Isochrysidales</taxon>
        <taxon>Noelaerhabdaceae</taxon>
        <taxon>Emiliania</taxon>
    </lineage>
</organism>